<reference evidence="2 3" key="1">
    <citation type="submission" date="2018-05" db="EMBL/GenBank/DDBJ databases">
        <title>The Hungate 1000. A catalogue of reference genomes from the rumen microbiome.</title>
        <authorList>
            <person name="Kelly W."/>
        </authorList>
    </citation>
    <scope>NUCLEOTIDE SEQUENCE [LARGE SCALE GENOMIC DNA]</scope>
    <source>
        <strain evidence="2 3">SAb67</strain>
    </source>
</reference>
<accession>A0A315XYE6</accession>
<sequence>MKKTIALTLAMAAMLCGCEEMPDNVSSLALAPKATTAATAPQETTAADTKGDTAVAASTTTAAADDNKTAETAQETTAAAVTEAAPEADSSVSADSSSSLHNDPFEGYYVDQNDSSYSLSIDLKGDTYYVSISHKLSDNESYSWFFTGIFSGRQVLEYTNGIKNRVSIGEDGSVSTTAEYTDGTGNIHITAKDENNGMAWLDNKEDAGAYLYFVKQ</sequence>
<dbReference type="AlphaFoldDB" id="A0A315XYE6"/>
<dbReference type="Proteomes" id="UP000245720">
    <property type="component" value="Unassembled WGS sequence"/>
</dbReference>
<dbReference type="OrthoDB" id="1821298at2"/>
<gene>
    <name evidence="2" type="ORF">IE37_02334</name>
</gene>
<dbReference type="PROSITE" id="PS51257">
    <property type="entry name" value="PROKAR_LIPOPROTEIN"/>
    <property type="match status" value="1"/>
</dbReference>
<proteinExistence type="predicted"/>
<dbReference type="RefSeq" id="WP_109727074.1">
    <property type="nucleotide sequence ID" value="NZ_QGDI01000009.1"/>
</dbReference>
<evidence type="ECO:0008006" key="4">
    <source>
        <dbReference type="Google" id="ProtNLM"/>
    </source>
</evidence>
<comment type="caution">
    <text evidence="2">The sequence shown here is derived from an EMBL/GenBank/DDBJ whole genome shotgun (WGS) entry which is preliminary data.</text>
</comment>
<dbReference type="EMBL" id="QGDI01000009">
    <property type="protein sequence ID" value="PWJ11571.1"/>
    <property type="molecule type" value="Genomic_DNA"/>
</dbReference>
<feature type="region of interest" description="Disordered" evidence="1">
    <location>
        <begin position="34"/>
        <end position="53"/>
    </location>
</feature>
<evidence type="ECO:0000313" key="2">
    <source>
        <dbReference type="EMBL" id="PWJ11571.1"/>
    </source>
</evidence>
<evidence type="ECO:0000256" key="1">
    <source>
        <dbReference type="SAM" id="MobiDB-lite"/>
    </source>
</evidence>
<organism evidence="2 3">
    <name type="scientific">Ruminococcus flavefaciens</name>
    <dbReference type="NCBI Taxonomy" id="1265"/>
    <lineage>
        <taxon>Bacteria</taxon>
        <taxon>Bacillati</taxon>
        <taxon>Bacillota</taxon>
        <taxon>Clostridia</taxon>
        <taxon>Eubacteriales</taxon>
        <taxon>Oscillospiraceae</taxon>
        <taxon>Ruminococcus</taxon>
    </lineage>
</organism>
<name>A0A315XYE6_RUMFL</name>
<evidence type="ECO:0000313" key="3">
    <source>
        <dbReference type="Proteomes" id="UP000245720"/>
    </source>
</evidence>
<protein>
    <recommendedName>
        <fullName evidence="4">Lipoprotein</fullName>
    </recommendedName>
</protein>